<organism evidence="2">
    <name type="scientific">Armadillidium vulgare clopovirus</name>
    <dbReference type="NCBI Taxonomy" id="2984284"/>
    <lineage>
        <taxon>Viruses</taxon>
        <taxon>Viruses incertae sedis</taxon>
        <taxon>Naldaviricetes</taxon>
        <taxon>Nimaviridae</taxon>
    </lineage>
</organism>
<name>A0A9C7C9L1_9VIRU</name>
<feature type="region of interest" description="Disordered" evidence="1">
    <location>
        <begin position="47"/>
        <end position="91"/>
    </location>
</feature>
<feature type="compositionally biased region" description="Basic residues" evidence="1">
    <location>
        <begin position="47"/>
        <end position="65"/>
    </location>
</feature>
<dbReference type="EMBL" id="LC738883">
    <property type="protein sequence ID" value="BDT63332.1"/>
    <property type="molecule type" value="Genomic_DNA"/>
</dbReference>
<dbReference type="InterPro" id="IPR012295">
    <property type="entry name" value="TBP_dom_sf"/>
</dbReference>
<reference evidence="2" key="1">
    <citation type="submission" date="2022-10" db="EMBL/GenBank/DDBJ databases">
        <title>Genome sequences of endogenous nimaviruses in decapod crustaceans.</title>
        <authorList>
            <person name="Kawato S."/>
            <person name="Nozaki R."/>
            <person name="Kondo H."/>
            <person name="Hirono I."/>
        </authorList>
    </citation>
    <scope>NUCLEOTIDE SEQUENCE</scope>
    <source>
        <strain evidence="2">TUMSAT20210906</strain>
    </source>
</reference>
<protein>
    <submittedName>
        <fullName evidence="2">Wsv303-like protein</fullName>
    </submittedName>
</protein>
<sequence>MDNFIKKSGVKNISVVNTVIKLKIEVLQDPVELAKIFNFEFKKQKNFGHRRNRHHRFQKSNKKRAPGLGEERDKKISPKVEEEEGGGGGGVAAAAAVGEEEVKKERPLKNSSFGTLRVTKKEIENLKRIYGADECKILLVINELKSYLNNDQIIRAKPCWFPYFDKELYRRNGLNFIQSQFTAVRQQTKKPESTCLIFQNSYVMFVGLRSEIKKCIEVALQKICDTIEKPIRIFESKIVNTVVRFRLPFHVNIPSIRKFLSLNNFEYHYNTNRFTGVFIKFLVPTRYLQHEDKKVLNMEKVFEFYQGRLPVIYTNYRAITLLLFECGICSFLGNQKVQDWEITYQLFMGFFIHFSAGPKALSDAEVNIIKKIYGYKDLNWYSSVNFFHRFDINKQPCSEEEMAEMNSLSFTDTINDESGDEDYDDDEAISYMLKNNKFKRSDIKGDYVKVRNFFTPQRENYIFRDYLKECRNNMKRNININRNDDNTNTNTHNNNNKNNNNNNKVFINAHSMFDIIKSKNKVIRVNRKTIQENINRFEIAGDPKNYGSSYRQRYQYKKSVNDLNHQPEFQYVVKSVNIKNGVGGGGGGGGEISDPRYNNENIENQEFLPPEIELKKCCNC</sequence>
<feature type="compositionally biased region" description="Basic and acidic residues" evidence="1">
    <location>
        <begin position="69"/>
        <end position="80"/>
    </location>
</feature>
<evidence type="ECO:0000256" key="1">
    <source>
        <dbReference type="SAM" id="MobiDB-lite"/>
    </source>
</evidence>
<accession>A0A9C7C9L1</accession>
<dbReference type="Gene3D" id="3.30.310.10">
    <property type="entry name" value="TATA-Binding Protein"/>
    <property type="match status" value="2"/>
</dbReference>
<proteinExistence type="predicted"/>
<feature type="region of interest" description="Disordered" evidence="1">
    <location>
        <begin position="478"/>
        <end position="502"/>
    </location>
</feature>
<evidence type="ECO:0000313" key="2">
    <source>
        <dbReference type="EMBL" id="BDT63332.1"/>
    </source>
</evidence>